<protein>
    <submittedName>
        <fullName evidence="2">Uncharacterized protein</fullName>
    </submittedName>
</protein>
<reference evidence="2" key="1">
    <citation type="submission" date="2023-03" db="EMBL/GenBank/DDBJ databases">
        <title>Massive genome expansion in bonnet fungi (Mycena s.s.) driven by repeated elements and novel gene families across ecological guilds.</title>
        <authorList>
            <consortium name="Lawrence Berkeley National Laboratory"/>
            <person name="Harder C.B."/>
            <person name="Miyauchi S."/>
            <person name="Viragh M."/>
            <person name="Kuo A."/>
            <person name="Thoen E."/>
            <person name="Andreopoulos B."/>
            <person name="Lu D."/>
            <person name="Skrede I."/>
            <person name="Drula E."/>
            <person name="Henrissat B."/>
            <person name="Morin E."/>
            <person name="Kohler A."/>
            <person name="Barry K."/>
            <person name="LaButti K."/>
            <person name="Morin E."/>
            <person name="Salamov A."/>
            <person name="Lipzen A."/>
            <person name="Mereny Z."/>
            <person name="Hegedus B."/>
            <person name="Baldrian P."/>
            <person name="Stursova M."/>
            <person name="Weitz H."/>
            <person name="Taylor A."/>
            <person name="Grigoriev I.V."/>
            <person name="Nagy L.G."/>
            <person name="Martin F."/>
            <person name="Kauserud H."/>
        </authorList>
    </citation>
    <scope>NUCLEOTIDE SEQUENCE</scope>
    <source>
        <strain evidence="2">9144</strain>
    </source>
</reference>
<dbReference type="Proteomes" id="UP001219525">
    <property type="component" value="Unassembled WGS sequence"/>
</dbReference>
<evidence type="ECO:0000313" key="3">
    <source>
        <dbReference type="Proteomes" id="UP001219525"/>
    </source>
</evidence>
<keyword evidence="3" id="KW-1185">Reference proteome</keyword>
<comment type="caution">
    <text evidence="2">The sequence shown here is derived from an EMBL/GenBank/DDBJ whole genome shotgun (WGS) entry which is preliminary data.</text>
</comment>
<keyword evidence="1" id="KW-0812">Transmembrane</keyword>
<gene>
    <name evidence="2" type="ORF">GGX14DRAFT_405147</name>
</gene>
<evidence type="ECO:0000313" key="2">
    <source>
        <dbReference type="EMBL" id="KAJ7193772.1"/>
    </source>
</evidence>
<sequence length="152" mass="16766">MSRSRTRALEPEKIAGESNKSLLQVEAVSVAYLSELGWTKHGRHGNAKTGTSYAKTASPTPFLNRYLAICNGIFPLLVMIVHGLAMVTVVPEFTAGYRDPSVYELRVDRHEFIDRLVSSLPSVMTPSSSVTQIDSKFRSATYGSQWNGRDAD</sequence>
<dbReference type="AlphaFoldDB" id="A0AAD6Y6P5"/>
<feature type="transmembrane region" description="Helical" evidence="1">
    <location>
        <begin position="66"/>
        <end position="90"/>
    </location>
</feature>
<evidence type="ECO:0000256" key="1">
    <source>
        <dbReference type="SAM" id="Phobius"/>
    </source>
</evidence>
<accession>A0AAD6Y6P5</accession>
<keyword evidence="1" id="KW-0472">Membrane</keyword>
<keyword evidence="1" id="KW-1133">Transmembrane helix</keyword>
<name>A0AAD6Y6P5_9AGAR</name>
<proteinExistence type="predicted"/>
<dbReference type="EMBL" id="JARJCW010000104">
    <property type="protein sequence ID" value="KAJ7193772.1"/>
    <property type="molecule type" value="Genomic_DNA"/>
</dbReference>
<organism evidence="2 3">
    <name type="scientific">Mycena pura</name>
    <dbReference type="NCBI Taxonomy" id="153505"/>
    <lineage>
        <taxon>Eukaryota</taxon>
        <taxon>Fungi</taxon>
        <taxon>Dikarya</taxon>
        <taxon>Basidiomycota</taxon>
        <taxon>Agaricomycotina</taxon>
        <taxon>Agaricomycetes</taxon>
        <taxon>Agaricomycetidae</taxon>
        <taxon>Agaricales</taxon>
        <taxon>Marasmiineae</taxon>
        <taxon>Mycenaceae</taxon>
        <taxon>Mycena</taxon>
    </lineage>
</organism>